<dbReference type="Pfam" id="PF21789">
    <property type="entry name" value="TNP-like_RNaseH_C"/>
    <property type="match status" value="1"/>
</dbReference>
<accession>A0A2S2N937</accession>
<reference evidence="3" key="1">
    <citation type="submission" date="2018-04" db="EMBL/GenBank/DDBJ databases">
        <title>Transcriptome of Schizaphis graminum biotype I.</title>
        <authorList>
            <person name="Scully E.D."/>
            <person name="Geib S.M."/>
            <person name="Palmer N.A."/>
            <person name="Koch K."/>
            <person name="Bradshaw J."/>
            <person name="Heng-Moss T."/>
            <person name="Sarath G."/>
        </authorList>
    </citation>
    <scope>NUCLEOTIDE SEQUENCE</scope>
</reference>
<evidence type="ECO:0008006" key="4">
    <source>
        <dbReference type="Google" id="ProtNLM"/>
    </source>
</evidence>
<organism evidence="3">
    <name type="scientific">Schizaphis graminum</name>
    <name type="common">Green bug aphid</name>
    <dbReference type="NCBI Taxonomy" id="13262"/>
    <lineage>
        <taxon>Eukaryota</taxon>
        <taxon>Metazoa</taxon>
        <taxon>Ecdysozoa</taxon>
        <taxon>Arthropoda</taxon>
        <taxon>Hexapoda</taxon>
        <taxon>Insecta</taxon>
        <taxon>Pterygota</taxon>
        <taxon>Neoptera</taxon>
        <taxon>Paraneoptera</taxon>
        <taxon>Hemiptera</taxon>
        <taxon>Sternorrhyncha</taxon>
        <taxon>Aphidomorpha</taxon>
        <taxon>Aphidoidea</taxon>
        <taxon>Aphididae</taxon>
        <taxon>Aphidini</taxon>
        <taxon>Schizaphis</taxon>
    </lineage>
</organism>
<proteinExistence type="predicted"/>
<gene>
    <name evidence="3" type="ORF">g.2721</name>
</gene>
<protein>
    <recommendedName>
        <fullName evidence="4">THAP domain-containing protein 9</fullName>
    </recommendedName>
</protein>
<dbReference type="InterPro" id="IPR048367">
    <property type="entry name" value="TNP-like_RNaseH_C"/>
</dbReference>
<dbReference type="AlphaFoldDB" id="A0A2S2N937"/>
<dbReference type="InterPro" id="IPR048365">
    <property type="entry name" value="TNP-like_RNaseH_N"/>
</dbReference>
<dbReference type="EMBL" id="GGMR01001125">
    <property type="protein sequence ID" value="MBY13744.1"/>
    <property type="molecule type" value="Transcribed_RNA"/>
</dbReference>
<feature type="domain" description="Transposable element P transposase-like RNase H" evidence="1">
    <location>
        <begin position="2"/>
        <end position="60"/>
    </location>
</feature>
<evidence type="ECO:0000259" key="1">
    <source>
        <dbReference type="Pfam" id="PF21787"/>
    </source>
</evidence>
<evidence type="ECO:0000259" key="2">
    <source>
        <dbReference type="Pfam" id="PF21789"/>
    </source>
</evidence>
<sequence length="290" mass="33683">MNCGFDKNFFELLKKSFSNKNINDRRGVLLVDEIILRESLTVNTRNLTYIGLEDFGLDEINCFLQKFFGMIRQANGPNDHPTTPTFLQLYRILSIYCIIKPPKVGNCTANEMDTPRIMPSDIALIYNSENTTQRSIKIDKLKNQLDIILKHDQWKCEDILPDHDYSKPHVLDTIIYYVSGYFLRKFIDPKSSMYKTCLTCRNSLINNNKFISSPEAALTNLKSRGKLIHPNHKMFIMFTYLEECFSANANSGEVFEKTVDCFLNKYEIKFPCELHGLDLVTTIITYYIQM</sequence>
<evidence type="ECO:0000313" key="3">
    <source>
        <dbReference type="EMBL" id="MBY13744.1"/>
    </source>
</evidence>
<feature type="domain" description="Transposable element P transposase-like RNase H C-terminal" evidence="2">
    <location>
        <begin position="64"/>
        <end position="91"/>
    </location>
</feature>
<dbReference type="Pfam" id="PF21787">
    <property type="entry name" value="TNP-like_RNaseH_N"/>
    <property type="match status" value="1"/>
</dbReference>
<name>A0A2S2N937_SCHGA</name>